<reference evidence="4" key="1">
    <citation type="submission" date="2020-07" db="EMBL/GenBank/DDBJ databases">
        <title>Huge and variable diversity of episymbiotic CPR bacteria and DPANN archaea in groundwater ecosystems.</title>
        <authorList>
            <person name="He C.Y."/>
            <person name="Keren R."/>
            <person name="Whittaker M."/>
            <person name="Farag I.F."/>
            <person name="Doudna J."/>
            <person name="Cate J.H.D."/>
            <person name="Banfield J.F."/>
        </authorList>
    </citation>
    <scope>NUCLEOTIDE SEQUENCE</scope>
    <source>
        <strain evidence="4">NC_groundwater_672_Ag_B-0.1um_62_36</strain>
    </source>
</reference>
<organism evidence="4 5">
    <name type="scientific">Tectimicrobiota bacterium</name>
    <dbReference type="NCBI Taxonomy" id="2528274"/>
    <lineage>
        <taxon>Bacteria</taxon>
        <taxon>Pseudomonadati</taxon>
        <taxon>Nitrospinota/Tectimicrobiota group</taxon>
        <taxon>Candidatus Tectimicrobiota</taxon>
    </lineage>
</organism>
<dbReference type="InterPro" id="IPR011990">
    <property type="entry name" value="TPR-like_helical_dom_sf"/>
</dbReference>
<dbReference type="AlphaFoldDB" id="A0A932FZZ2"/>
<keyword evidence="1" id="KW-0677">Repeat</keyword>
<evidence type="ECO:0000256" key="1">
    <source>
        <dbReference type="ARBA" id="ARBA00022737"/>
    </source>
</evidence>
<evidence type="ECO:0000256" key="3">
    <source>
        <dbReference type="PROSITE-ProRule" id="PRU00339"/>
    </source>
</evidence>
<feature type="repeat" description="TPR" evidence="3">
    <location>
        <begin position="9"/>
        <end position="42"/>
    </location>
</feature>
<dbReference type="InterPro" id="IPR013105">
    <property type="entry name" value="TPR_2"/>
</dbReference>
<dbReference type="InterPro" id="IPR019734">
    <property type="entry name" value="TPR_rpt"/>
</dbReference>
<dbReference type="Gene3D" id="1.25.40.10">
    <property type="entry name" value="Tetratricopeptide repeat domain"/>
    <property type="match status" value="1"/>
</dbReference>
<evidence type="ECO:0000313" key="4">
    <source>
        <dbReference type="EMBL" id="MBI2877964.1"/>
    </source>
</evidence>
<accession>A0A932FZZ2</accession>
<proteinExistence type="predicted"/>
<name>A0A932FZZ2_UNCTE</name>
<evidence type="ECO:0000313" key="5">
    <source>
        <dbReference type="Proteomes" id="UP000769766"/>
    </source>
</evidence>
<dbReference type="PROSITE" id="PS50005">
    <property type="entry name" value="TPR"/>
    <property type="match status" value="1"/>
</dbReference>
<dbReference type="SMART" id="SM00028">
    <property type="entry name" value="TPR"/>
    <property type="match status" value="2"/>
</dbReference>
<comment type="caution">
    <text evidence="4">The sequence shown here is derived from an EMBL/GenBank/DDBJ whole genome shotgun (WGS) entry which is preliminary data.</text>
</comment>
<evidence type="ECO:0000256" key="2">
    <source>
        <dbReference type="ARBA" id="ARBA00022803"/>
    </source>
</evidence>
<sequence>MSLFAGWRAAYLYGRAVARFYQQRYEEAAHLLEKVCKLDPEHERKELYYSYLGRSYLALGQYSKALDFLSHAYEPFCKRSHTLENEFERREFVEFITAFSDVLRRVGQADYAQEVSRKAKEYT</sequence>
<dbReference type="SUPFAM" id="SSF48452">
    <property type="entry name" value="TPR-like"/>
    <property type="match status" value="1"/>
</dbReference>
<dbReference type="Pfam" id="PF07719">
    <property type="entry name" value="TPR_2"/>
    <property type="match status" value="1"/>
</dbReference>
<gene>
    <name evidence="4" type="ORF">HYY20_13895</name>
</gene>
<protein>
    <submittedName>
        <fullName evidence="4">Tetratricopeptide repeat protein</fullName>
    </submittedName>
</protein>
<keyword evidence="2 3" id="KW-0802">TPR repeat</keyword>
<dbReference type="EMBL" id="JACPRF010000423">
    <property type="protein sequence ID" value="MBI2877964.1"/>
    <property type="molecule type" value="Genomic_DNA"/>
</dbReference>
<dbReference type="Proteomes" id="UP000769766">
    <property type="component" value="Unassembled WGS sequence"/>
</dbReference>